<accession>A0ACB8VAL8</accession>
<name>A0ACB8VAL8_9TELE</name>
<organism evidence="1 2">
    <name type="scientific">Scortum barcoo</name>
    <name type="common">barcoo grunter</name>
    <dbReference type="NCBI Taxonomy" id="214431"/>
    <lineage>
        <taxon>Eukaryota</taxon>
        <taxon>Metazoa</taxon>
        <taxon>Chordata</taxon>
        <taxon>Craniata</taxon>
        <taxon>Vertebrata</taxon>
        <taxon>Euteleostomi</taxon>
        <taxon>Actinopterygii</taxon>
        <taxon>Neopterygii</taxon>
        <taxon>Teleostei</taxon>
        <taxon>Neoteleostei</taxon>
        <taxon>Acanthomorphata</taxon>
        <taxon>Eupercaria</taxon>
        <taxon>Centrarchiformes</taxon>
        <taxon>Terapontoidei</taxon>
        <taxon>Terapontidae</taxon>
        <taxon>Scortum</taxon>
    </lineage>
</organism>
<evidence type="ECO:0000313" key="2">
    <source>
        <dbReference type="Proteomes" id="UP000831701"/>
    </source>
</evidence>
<keyword evidence="2" id="KW-1185">Reference proteome</keyword>
<protein>
    <submittedName>
        <fullName evidence="1">Uncharacterized protein</fullName>
    </submittedName>
</protein>
<dbReference type="EMBL" id="CM041553">
    <property type="protein sequence ID" value="KAI3352559.1"/>
    <property type="molecule type" value="Genomic_DNA"/>
</dbReference>
<comment type="caution">
    <text evidence="1">The sequence shown here is derived from an EMBL/GenBank/DDBJ whole genome shotgun (WGS) entry which is preliminary data.</text>
</comment>
<dbReference type="Proteomes" id="UP000831701">
    <property type="component" value="Chromosome 23"/>
</dbReference>
<proteinExistence type="predicted"/>
<gene>
    <name evidence="1" type="ORF">L3Q82_005209</name>
</gene>
<reference evidence="1" key="1">
    <citation type="submission" date="2022-04" db="EMBL/GenBank/DDBJ databases">
        <title>Jade perch genome.</title>
        <authorList>
            <person name="Chao B."/>
        </authorList>
    </citation>
    <scope>NUCLEOTIDE SEQUENCE</scope>
    <source>
        <strain evidence="1">CB-2022</strain>
    </source>
</reference>
<evidence type="ECO:0000313" key="1">
    <source>
        <dbReference type="EMBL" id="KAI3352559.1"/>
    </source>
</evidence>
<sequence length="279" mass="32079">MESPVGALSSTRPRDPKKGKILFRRSHVRDVAMKRLRFIDDYCRALVRLPPQISQSEEVLRFFETKAEDINPPVEDYGSKRKSVWMYGFTDSPRKEASGIDSSEPMVLEQYVAVANYERQENSEINLKAGETVDVIEKSESGWWFVSTAEEQGWVPATYLDSQNVTRDDLDLGTSRTGEEEKYVTIQPHTSQGKDEVSFEKGVTVEVIQKNLEGWWYIRYLGKEGWAPASYLKKVKEDFSPRKKTLTGPVEIIGNIMEISNLLQKKSVSEKDIQTKWRR</sequence>